<evidence type="ECO:0008006" key="3">
    <source>
        <dbReference type="Google" id="ProtNLM"/>
    </source>
</evidence>
<sequence>MPRSGQYFDVELKRAHLNWGTEGASRSVYRRNEYEVYIPISMDNARRYTIRPGELFHCTSADGFFHGPLKATGSQGKLLEYGKNFHKEGDLRALGYWLKDRHNAREGDIVRVEFTGENSILLQFLRA</sequence>
<dbReference type="eggNOG" id="ENOG50321UZ">
    <property type="taxonomic scope" value="Bacteria"/>
</dbReference>
<dbReference type="RefSeq" id="WP_019382268.1">
    <property type="nucleotide sequence ID" value="NZ_CP015506.1"/>
</dbReference>
<organism evidence="1 2">
    <name type="scientific">Cytobacillus oceanisediminis 2691</name>
    <dbReference type="NCBI Taxonomy" id="1196031"/>
    <lineage>
        <taxon>Bacteria</taxon>
        <taxon>Bacillati</taxon>
        <taxon>Bacillota</taxon>
        <taxon>Bacilli</taxon>
        <taxon>Bacillales</taxon>
        <taxon>Bacillaceae</taxon>
        <taxon>Cytobacillus</taxon>
    </lineage>
</organism>
<gene>
    <name evidence="1" type="ORF">A361_16320</name>
</gene>
<reference evidence="1 2" key="1">
    <citation type="submission" date="2016-04" db="EMBL/GenBank/DDBJ databases">
        <title>Complete genome sequence of Bacillus oceanisediminis strain 2691.</title>
        <authorList>
            <person name="Jeong H."/>
            <person name="Kim H.J."/>
            <person name="Lee D.-W."/>
        </authorList>
    </citation>
    <scope>NUCLEOTIDE SEQUENCE [LARGE SCALE GENOMIC DNA]</scope>
    <source>
        <strain evidence="1 2">2691</strain>
    </source>
</reference>
<dbReference type="KEGG" id="bon:A361_16320"/>
<dbReference type="Proteomes" id="UP000077856">
    <property type="component" value="Chromosome"/>
</dbReference>
<evidence type="ECO:0000313" key="1">
    <source>
        <dbReference type="EMBL" id="AND40652.1"/>
    </source>
</evidence>
<protein>
    <recommendedName>
        <fullName evidence="3">NgoFVII family restriction endonuclease</fullName>
    </recommendedName>
</protein>
<accession>A0A160MCJ5</accession>
<name>A0A160MCJ5_9BACI</name>
<evidence type="ECO:0000313" key="2">
    <source>
        <dbReference type="Proteomes" id="UP000077856"/>
    </source>
</evidence>
<proteinExistence type="predicted"/>
<dbReference type="STRING" id="1196031.A361_16320"/>
<dbReference type="EMBL" id="CP015506">
    <property type="protein sequence ID" value="AND40652.1"/>
    <property type="molecule type" value="Genomic_DNA"/>
</dbReference>
<dbReference type="AlphaFoldDB" id="A0A160MCJ5"/>